<sequence>MSAAQELAMILNKTVANTAPSNVDLNATLWDNYAREWSVDKEWVQNMIKDNNQQDRVQDLILGEEWSDLASFEQVFNDYIMPYLGKDKKVLEIGVGGGRVAKRTAEHCKELDCIDISAEMIKRAKTNLKDYNNIPKEVVEHGQYDFIYSFDVFVHVDIHTFYHTLLNLKQVMSQDTLLFMSVANLCSQKGFDRFKKQKQFKVAGFYFMSPDIVRKIVNEAGFELQRCSLDEVNESQNLYYQRDILFVLKLKPIQEDIVIATKAFTIPQIITEFLKDVKSQQGKVVLVSSGGTSVPLEKNTVRSIENFSTGQRGSRSAEYFLKRGYFVIFLFRDKSMQPFKSRVSLDSVFDQGLEFGQIENQSFKKAIREYSQYKSKLLSIPYVSLTQYLDKLEMISTMISNEAVPSITYLAAAVSDFYLPEEMMAEHKIQSREYDGLQLNLVPTPKKLGFIKSEWCPSTFCISFKVCHNQNMQKIQLETDINILEQKALSAIENYKVDMVIANELFTNKFKVIIYQPQNQPRVIEVDKEKVLSGQIDIEESMIDYISEIFEQRYL</sequence>
<evidence type="ECO:0000313" key="1">
    <source>
        <dbReference type="EMBL" id="CDW74331.1"/>
    </source>
</evidence>
<dbReference type="GO" id="GO:0003824">
    <property type="term" value="F:catalytic activity"/>
    <property type="evidence" value="ECO:0007669"/>
    <property type="project" value="UniProtKB-ARBA"/>
</dbReference>
<name>A0A077ZXP7_STYLE</name>
<dbReference type="AlphaFoldDB" id="A0A077ZXP7"/>
<dbReference type="InterPro" id="IPR035929">
    <property type="entry name" value="CoaB-like_sf"/>
</dbReference>
<dbReference type="Pfam" id="PF13489">
    <property type="entry name" value="Methyltransf_23"/>
    <property type="match status" value="1"/>
</dbReference>
<evidence type="ECO:0000313" key="2">
    <source>
        <dbReference type="Proteomes" id="UP000039865"/>
    </source>
</evidence>
<dbReference type="PANTHER" id="PTHR43861">
    <property type="entry name" value="TRANS-ACONITATE 2-METHYLTRANSFERASE-RELATED"/>
    <property type="match status" value="1"/>
</dbReference>
<dbReference type="PANTHER" id="PTHR43861:SF1">
    <property type="entry name" value="TRANS-ACONITATE 2-METHYLTRANSFERASE"/>
    <property type="match status" value="1"/>
</dbReference>
<keyword evidence="2" id="KW-1185">Reference proteome</keyword>
<dbReference type="InterPro" id="IPR029063">
    <property type="entry name" value="SAM-dependent_MTases_sf"/>
</dbReference>
<dbReference type="OrthoDB" id="70224at2759"/>
<dbReference type="Gene3D" id="3.40.50.10300">
    <property type="entry name" value="CoaB-like"/>
    <property type="match status" value="1"/>
</dbReference>
<gene>
    <name evidence="1" type="primary">Contig18737.g19895</name>
    <name evidence="1" type="ORF">STYLEM_3326</name>
</gene>
<accession>A0A077ZXP7</accession>
<dbReference type="SUPFAM" id="SSF102645">
    <property type="entry name" value="CoaB-like"/>
    <property type="match status" value="1"/>
</dbReference>
<protein>
    <submittedName>
        <fullName evidence="1">Uncharacterized protein</fullName>
    </submittedName>
</protein>
<proteinExistence type="predicted"/>
<dbReference type="SUPFAM" id="SSF53335">
    <property type="entry name" value="S-adenosyl-L-methionine-dependent methyltransferases"/>
    <property type="match status" value="1"/>
</dbReference>
<dbReference type="CDD" id="cd02440">
    <property type="entry name" value="AdoMet_MTases"/>
    <property type="match status" value="1"/>
</dbReference>
<dbReference type="GO" id="GO:0015937">
    <property type="term" value="P:coenzyme A biosynthetic process"/>
    <property type="evidence" value="ECO:0007669"/>
    <property type="project" value="UniProtKB-ARBA"/>
</dbReference>
<organism evidence="1 2">
    <name type="scientific">Stylonychia lemnae</name>
    <name type="common">Ciliate</name>
    <dbReference type="NCBI Taxonomy" id="5949"/>
    <lineage>
        <taxon>Eukaryota</taxon>
        <taxon>Sar</taxon>
        <taxon>Alveolata</taxon>
        <taxon>Ciliophora</taxon>
        <taxon>Intramacronucleata</taxon>
        <taxon>Spirotrichea</taxon>
        <taxon>Stichotrichia</taxon>
        <taxon>Sporadotrichida</taxon>
        <taxon>Oxytrichidae</taxon>
        <taxon>Stylonychinae</taxon>
        <taxon>Stylonychia</taxon>
    </lineage>
</organism>
<dbReference type="InParanoid" id="A0A077ZXP7"/>
<dbReference type="Gene3D" id="3.40.50.150">
    <property type="entry name" value="Vaccinia Virus protein VP39"/>
    <property type="match status" value="1"/>
</dbReference>
<reference evidence="1 2" key="1">
    <citation type="submission" date="2014-06" db="EMBL/GenBank/DDBJ databases">
        <authorList>
            <person name="Swart Estienne"/>
        </authorList>
    </citation>
    <scope>NUCLEOTIDE SEQUENCE [LARGE SCALE GENOMIC DNA]</scope>
    <source>
        <strain evidence="1 2">130c</strain>
    </source>
</reference>
<dbReference type="EMBL" id="CCKQ01003219">
    <property type="protein sequence ID" value="CDW74331.1"/>
    <property type="molecule type" value="Genomic_DNA"/>
</dbReference>
<dbReference type="Proteomes" id="UP000039865">
    <property type="component" value="Unassembled WGS sequence"/>
</dbReference>